<reference evidence="2 3" key="1">
    <citation type="submission" date="2017-06" db="EMBL/GenBank/DDBJ databases">
        <title>Genome sequencing of cyanobaciteial culture collection at National Institute for Environmental Studies (NIES).</title>
        <authorList>
            <person name="Hirose Y."/>
            <person name="Shimura Y."/>
            <person name="Fujisawa T."/>
            <person name="Nakamura Y."/>
            <person name="Kawachi M."/>
        </authorList>
    </citation>
    <scope>NUCLEOTIDE SEQUENCE [LARGE SCALE GENOMIC DNA]</scope>
    <source>
        <strain evidence="2 3">NIES-806</strain>
    </source>
</reference>
<dbReference type="PANTHER" id="PTHR34107">
    <property type="entry name" value="SLL0198 PROTEIN-RELATED"/>
    <property type="match status" value="1"/>
</dbReference>
<evidence type="ECO:0000313" key="2">
    <source>
        <dbReference type="EMBL" id="BAZ86737.1"/>
    </source>
</evidence>
<dbReference type="PANTHER" id="PTHR34107:SF2">
    <property type="entry name" value="SLL0888 PROTEIN"/>
    <property type="match status" value="1"/>
</dbReference>
<sequence length="205" mass="23667">MVQTLPKTQLVTFEEFIKWKPEGGFYELHDGEIIEVNPPLGKHESRTGFLSRKLTVEFDRLDLPYFIPKQALLKPPTTESAYCPDVLLINSTNLVNEPLWEKKATVTQGDSVPLIIEVVSSNWRVDYYRKYSDYEEMGIKEYWIVDYQPFGAGKFVGEPKQPTISVCSLIGDEYEINHFRDNEQIISRTFPELNLTANRILLTAD</sequence>
<evidence type="ECO:0000259" key="1">
    <source>
        <dbReference type="Pfam" id="PF05685"/>
    </source>
</evidence>
<dbReference type="AlphaFoldDB" id="A0A1Z4V5H7"/>
<dbReference type="KEGG" id="dcm:NIES806_29530"/>
<proteinExistence type="predicted"/>
<dbReference type="OrthoDB" id="428427at2"/>
<feature type="domain" description="Putative restriction endonuclease" evidence="1">
    <location>
        <begin position="13"/>
        <end position="197"/>
    </location>
</feature>
<dbReference type="Gene3D" id="3.90.1570.10">
    <property type="entry name" value="tt1808, chain A"/>
    <property type="match status" value="1"/>
</dbReference>
<organism evidence="2 3">
    <name type="scientific">Dolichospermum compactum NIES-806</name>
    <dbReference type="NCBI Taxonomy" id="1973481"/>
    <lineage>
        <taxon>Bacteria</taxon>
        <taxon>Bacillati</taxon>
        <taxon>Cyanobacteriota</taxon>
        <taxon>Cyanophyceae</taxon>
        <taxon>Nostocales</taxon>
        <taxon>Aphanizomenonaceae</taxon>
        <taxon>Dolichospermum</taxon>
        <taxon>Dolichospermum compactum</taxon>
    </lineage>
</organism>
<accession>A0A1Z4V5H7</accession>
<keyword evidence="3" id="KW-1185">Reference proteome</keyword>
<dbReference type="Proteomes" id="UP000218702">
    <property type="component" value="Chromosome"/>
</dbReference>
<evidence type="ECO:0000313" key="3">
    <source>
        <dbReference type="Proteomes" id="UP000218702"/>
    </source>
</evidence>
<dbReference type="EMBL" id="AP018316">
    <property type="protein sequence ID" value="BAZ86737.1"/>
    <property type="molecule type" value="Genomic_DNA"/>
</dbReference>
<dbReference type="CDD" id="cd06260">
    <property type="entry name" value="DUF820-like"/>
    <property type="match status" value="1"/>
</dbReference>
<dbReference type="Pfam" id="PF05685">
    <property type="entry name" value="Uma2"/>
    <property type="match status" value="1"/>
</dbReference>
<protein>
    <recommendedName>
        <fullName evidence="1">Putative restriction endonuclease domain-containing protein</fullName>
    </recommendedName>
</protein>
<gene>
    <name evidence="2" type="ORF">NIES806_29530</name>
</gene>
<dbReference type="InterPro" id="IPR012296">
    <property type="entry name" value="Nuclease_put_TT1808"/>
</dbReference>
<name>A0A1Z4V5H7_9CYAN</name>
<dbReference type="RefSeq" id="WP_096668372.1">
    <property type="nucleotide sequence ID" value="NZ_AP018316.1"/>
</dbReference>
<dbReference type="InterPro" id="IPR011335">
    <property type="entry name" value="Restrct_endonuc-II-like"/>
</dbReference>
<dbReference type="SUPFAM" id="SSF52980">
    <property type="entry name" value="Restriction endonuclease-like"/>
    <property type="match status" value="1"/>
</dbReference>
<dbReference type="InterPro" id="IPR008538">
    <property type="entry name" value="Uma2"/>
</dbReference>